<dbReference type="GO" id="GO:0005524">
    <property type="term" value="F:ATP binding"/>
    <property type="evidence" value="ECO:0007669"/>
    <property type="project" value="UniProtKB-KW"/>
</dbReference>
<feature type="active site" description="For GATase activity" evidence="8">
    <location>
        <position position="2"/>
    </location>
</feature>
<evidence type="ECO:0000256" key="5">
    <source>
        <dbReference type="ARBA" id="ARBA00022840"/>
    </source>
</evidence>
<dbReference type="CDD" id="cd01991">
    <property type="entry name" value="Asn_synthase_B_C"/>
    <property type="match status" value="1"/>
</dbReference>
<keyword evidence="8" id="KW-0061">Asparagine biosynthesis</keyword>
<dbReference type="Gene3D" id="3.40.50.620">
    <property type="entry name" value="HUPs"/>
    <property type="match status" value="1"/>
</dbReference>
<evidence type="ECO:0000313" key="11">
    <source>
        <dbReference type="EMBL" id="MBK9983483.1"/>
    </source>
</evidence>
<evidence type="ECO:0000256" key="2">
    <source>
        <dbReference type="ARBA" id="ARBA00005752"/>
    </source>
</evidence>
<name>A0A9D7SWW8_9BACT</name>
<dbReference type="PROSITE" id="PS51278">
    <property type="entry name" value="GATASE_TYPE_2"/>
    <property type="match status" value="1"/>
</dbReference>
<dbReference type="EMBL" id="JADKGY010000020">
    <property type="protein sequence ID" value="MBK9983483.1"/>
    <property type="molecule type" value="Genomic_DNA"/>
</dbReference>
<evidence type="ECO:0000256" key="1">
    <source>
        <dbReference type="ARBA" id="ARBA00005187"/>
    </source>
</evidence>
<comment type="similarity">
    <text evidence="2">Belongs to the asparagine synthetase family.</text>
</comment>
<dbReference type="SUPFAM" id="SSF56235">
    <property type="entry name" value="N-terminal nucleophile aminohydrolases (Ntn hydrolases)"/>
    <property type="match status" value="1"/>
</dbReference>
<evidence type="ECO:0000256" key="4">
    <source>
        <dbReference type="ARBA" id="ARBA00022741"/>
    </source>
</evidence>
<feature type="binding site" evidence="9">
    <location>
        <position position="98"/>
    </location>
    <ligand>
        <name>L-glutamine</name>
        <dbReference type="ChEBI" id="CHEBI:58359"/>
    </ligand>
</feature>
<comment type="catalytic activity">
    <reaction evidence="7">
        <text>L-aspartate + L-glutamine + ATP + H2O = L-asparagine + L-glutamate + AMP + diphosphate + H(+)</text>
        <dbReference type="Rhea" id="RHEA:12228"/>
        <dbReference type="ChEBI" id="CHEBI:15377"/>
        <dbReference type="ChEBI" id="CHEBI:15378"/>
        <dbReference type="ChEBI" id="CHEBI:29985"/>
        <dbReference type="ChEBI" id="CHEBI:29991"/>
        <dbReference type="ChEBI" id="CHEBI:30616"/>
        <dbReference type="ChEBI" id="CHEBI:33019"/>
        <dbReference type="ChEBI" id="CHEBI:58048"/>
        <dbReference type="ChEBI" id="CHEBI:58359"/>
        <dbReference type="ChEBI" id="CHEBI:456215"/>
        <dbReference type="EC" id="6.3.5.4"/>
    </reaction>
</comment>
<sequence length="617" mass="70474">MCGIAGILNIGHEKANKTAIQIMTSAIAHRGPDHEGIFVSKKIALGHRRLSIIDLSEAANQPMIDFTGRYIIIYNGEIYNYREVRAQLPSYPFHTQSDSEVILAAFSKWGTDCLSRLNGMFAFAIWDKEEEVLFVARDRLGKKPFYYFLSGEYFVFSSEIRSMLASGLVPRELDKMHLGEYFLYQATLGAHTLVKNVRQLQAGHFAIIKDGIFTEVPYWEYKNIRPATEDYEGAKKKVKELFIDSVRLRLVSDVPVGAFLSGGIDSSLVVACMAELANGPIDTYNVSFTEKKYDESSYAQLIATKYHTHHHRIIIKPGEFLDSIEEILNAIDSPSGDGPNTYLVSKHTRQAGIKVALSGLGGDELFAGYQYFMMYHKLIRNKRFTKLPLPIRKRLATGVLKLSSDRKYNKLASILNLKKWDLPSLYPVFRGSGSIAETNSLLSEPFRDDDIEIKLKEIDHDTSWMGHLSKASIGEIELYTRDILLKDTDQMAMAHALEVRAPFFDYRLVEYVLSLPDIFKYPTSPKKMLVESLAPRIPLEIVNRPKMGFTLPIHDWLKNQLSGMADERIKYLADRKEFNSDVILRKWMEFKKGNPKILWTSIWNQVILSDWLQRNKL</sequence>
<dbReference type="InterPro" id="IPR006426">
    <property type="entry name" value="Asn_synth_AEB"/>
</dbReference>
<dbReference type="GO" id="GO:0006529">
    <property type="term" value="P:asparagine biosynthetic process"/>
    <property type="evidence" value="ECO:0007669"/>
    <property type="project" value="UniProtKB-KW"/>
</dbReference>
<dbReference type="Gene3D" id="3.60.20.10">
    <property type="entry name" value="Glutamine Phosphoribosylpyrophosphate, subunit 1, domain 1"/>
    <property type="match status" value="1"/>
</dbReference>
<organism evidence="11 12">
    <name type="scientific">Candidatus Opimibacter skivensis</name>
    <dbReference type="NCBI Taxonomy" id="2982028"/>
    <lineage>
        <taxon>Bacteria</taxon>
        <taxon>Pseudomonadati</taxon>
        <taxon>Bacteroidota</taxon>
        <taxon>Saprospiria</taxon>
        <taxon>Saprospirales</taxon>
        <taxon>Saprospiraceae</taxon>
        <taxon>Candidatus Opimibacter</taxon>
    </lineage>
</organism>
<dbReference type="GO" id="GO:0005829">
    <property type="term" value="C:cytosol"/>
    <property type="evidence" value="ECO:0007669"/>
    <property type="project" value="TreeGrafter"/>
</dbReference>
<dbReference type="PIRSF" id="PIRSF001589">
    <property type="entry name" value="Asn_synthetase_glu-h"/>
    <property type="match status" value="1"/>
</dbReference>
<gene>
    <name evidence="11" type="primary">asnB</name>
    <name evidence="11" type="ORF">IPP15_14040</name>
</gene>
<comment type="pathway">
    <text evidence="1">Amino-acid biosynthesis; L-asparagine biosynthesis; L-asparagine from L-aspartate (L-Gln route): step 1/1.</text>
</comment>
<dbReference type="NCBIfam" id="TIGR01536">
    <property type="entry name" value="asn_synth_AEB"/>
    <property type="match status" value="1"/>
</dbReference>
<keyword evidence="11" id="KW-0436">Ligase</keyword>
<feature type="binding site" evidence="9">
    <location>
        <position position="286"/>
    </location>
    <ligand>
        <name>ATP</name>
        <dbReference type="ChEBI" id="CHEBI:30616"/>
    </ligand>
</feature>
<dbReference type="PANTHER" id="PTHR43284:SF1">
    <property type="entry name" value="ASPARAGINE SYNTHETASE"/>
    <property type="match status" value="1"/>
</dbReference>
<keyword evidence="6 8" id="KW-0315">Glutamine amidotransferase</keyword>
<dbReference type="EC" id="6.3.5.4" evidence="3"/>
<evidence type="ECO:0000313" key="12">
    <source>
        <dbReference type="Proteomes" id="UP000808337"/>
    </source>
</evidence>
<dbReference type="CDD" id="cd00712">
    <property type="entry name" value="AsnB"/>
    <property type="match status" value="1"/>
</dbReference>
<evidence type="ECO:0000259" key="10">
    <source>
        <dbReference type="PROSITE" id="PS51278"/>
    </source>
</evidence>
<feature type="binding site" evidence="9">
    <location>
        <begin position="358"/>
        <end position="359"/>
    </location>
    <ligand>
        <name>ATP</name>
        <dbReference type="ChEBI" id="CHEBI:30616"/>
    </ligand>
</feature>
<evidence type="ECO:0000256" key="6">
    <source>
        <dbReference type="ARBA" id="ARBA00022962"/>
    </source>
</evidence>
<dbReference type="GO" id="GO:0004066">
    <property type="term" value="F:asparagine synthase (glutamine-hydrolyzing) activity"/>
    <property type="evidence" value="ECO:0007669"/>
    <property type="project" value="UniProtKB-EC"/>
</dbReference>
<evidence type="ECO:0000256" key="3">
    <source>
        <dbReference type="ARBA" id="ARBA00012737"/>
    </source>
</evidence>
<comment type="caution">
    <text evidence="11">The sequence shown here is derived from an EMBL/GenBank/DDBJ whole genome shotgun (WGS) entry which is preliminary data.</text>
</comment>
<protein>
    <recommendedName>
        <fullName evidence="3">asparagine synthase (glutamine-hydrolyzing)</fullName>
        <ecNumber evidence="3">6.3.5.4</ecNumber>
    </recommendedName>
</protein>
<keyword evidence="5 9" id="KW-0067">ATP-binding</keyword>
<dbReference type="AlphaFoldDB" id="A0A9D7SWW8"/>
<dbReference type="InterPro" id="IPR051786">
    <property type="entry name" value="ASN_synthetase/amidase"/>
</dbReference>
<dbReference type="Pfam" id="PF13522">
    <property type="entry name" value="GATase_6"/>
    <property type="match status" value="1"/>
</dbReference>
<evidence type="ECO:0000256" key="7">
    <source>
        <dbReference type="ARBA" id="ARBA00048741"/>
    </source>
</evidence>
<proteinExistence type="inferred from homology"/>
<accession>A0A9D7SWW8</accession>
<dbReference type="Proteomes" id="UP000808337">
    <property type="component" value="Unassembled WGS sequence"/>
</dbReference>
<dbReference type="InterPro" id="IPR029055">
    <property type="entry name" value="Ntn_hydrolases_N"/>
</dbReference>
<evidence type="ECO:0000256" key="9">
    <source>
        <dbReference type="PIRSR" id="PIRSR001589-2"/>
    </source>
</evidence>
<reference evidence="11 12" key="1">
    <citation type="submission" date="2020-10" db="EMBL/GenBank/DDBJ databases">
        <title>Connecting structure to function with the recovery of over 1000 high-quality activated sludge metagenome-assembled genomes encoding full-length rRNA genes using long-read sequencing.</title>
        <authorList>
            <person name="Singleton C.M."/>
            <person name="Petriglieri F."/>
            <person name="Kristensen J.M."/>
            <person name="Kirkegaard R.H."/>
            <person name="Michaelsen T.Y."/>
            <person name="Andersen M.H."/>
            <person name="Karst S.M."/>
            <person name="Dueholm M.S."/>
            <person name="Nielsen P.H."/>
            <person name="Albertsen M."/>
        </authorList>
    </citation>
    <scope>NUCLEOTIDE SEQUENCE [LARGE SCALE GENOMIC DNA]</scope>
    <source>
        <strain evidence="11">Ribe_18-Q3-R11-54_MAXAC.273</strain>
    </source>
</reference>
<dbReference type="Pfam" id="PF00733">
    <property type="entry name" value="Asn_synthase"/>
    <property type="match status" value="1"/>
</dbReference>
<dbReference type="InterPro" id="IPR001962">
    <property type="entry name" value="Asn_synthase"/>
</dbReference>
<feature type="domain" description="Glutamine amidotransferase type-2" evidence="10">
    <location>
        <begin position="2"/>
        <end position="211"/>
    </location>
</feature>
<evidence type="ECO:0000256" key="8">
    <source>
        <dbReference type="PIRSR" id="PIRSR001589-1"/>
    </source>
</evidence>
<keyword evidence="4 9" id="KW-0547">Nucleotide-binding</keyword>
<dbReference type="SUPFAM" id="SSF52402">
    <property type="entry name" value="Adenine nucleotide alpha hydrolases-like"/>
    <property type="match status" value="1"/>
</dbReference>
<dbReference type="InterPro" id="IPR033738">
    <property type="entry name" value="AsnB_N"/>
</dbReference>
<dbReference type="InterPro" id="IPR017932">
    <property type="entry name" value="GATase_2_dom"/>
</dbReference>
<dbReference type="PANTHER" id="PTHR43284">
    <property type="entry name" value="ASPARAGINE SYNTHETASE (GLUTAMINE-HYDROLYZING)"/>
    <property type="match status" value="1"/>
</dbReference>
<keyword evidence="8" id="KW-0028">Amino-acid biosynthesis</keyword>
<dbReference type="InterPro" id="IPR014729">
    <property type="entry name" value="Rossmann-like_a/b/a_fold"/>
</dbReference>